<feature type="region of interest" description="Disordered" evidence="1">
    <location>
        <begin position="1"/>
        <end position="99"/>
    </location>
</feature>
<dbReference type="AlphaFoldDB" id="A0A6J4QRX8"/>
<organism evidence="2">
    <name type="scientific">uncultured Rubrobacteraceae bacterium</name>
    <dbReference type="NCBI Taxonomy" id="349277"/>
    <lineage>
        <taxon>Bacteria</taxon>
        <taxon>Bacillati</taxon>
        <taxon>Actinomycetota</taxon>
        <taxon>Rubrobacteria</taxon>
        <taxon>Rubrobacterales</taxon>
        <taxon>Rubrobacteraceae</taxon>
        <taxon>environmental samples</taxon>
    </lineage>
</organism>
<gene>
    <name evidence="2" type="ORF">AVDCRST_MAG01-01-4252</name>
</gene>
<evidence type="ECO:0000256" key="1">
    <source>
        <dbReference type="SAM" id="MobiDB-lite"/>
    </source>
</evidence>
<dbReference type="EMBL" id="CADCUW010000551">
    <property type="protein sequence ID" value="CAA9447709.1"/>
    <property type="molecule type" value="Genomic_DNA"/>
</dbReference>
<feature type="compositionally biased region" description="Basic residues" evidence="1">
    <location>
        <begin position="89"/>
        <end position="99"/>
    </location>
</feature>
<accession>A0A6J4QRX8</accession>
<feature type="compositionally biased region" description="Pro residues" evidence="1">
    <location>
        <begin position="68"/>
        <end position="81"/>
    </location>
</feature>
<evidence type="ECO:0000313" key="2">
    <source>
        <dbReference type="EMBL" id="CAA9447709.1"/>
    </source>
</evidence>
<sequence>QGHGARRPRPRRQTFRGGSQRGHELLDRLPRRRPPPRPEPPTDPTRRAAADDVRPNDARATRRVPGGHPGPVPRARPPPHPPTDDPRDGRRRGRRPAEL</sequence>
<feature type="compositionally biased region" description="Basic residues" evidence="1">
    <location>
        <begin position="1"/>
        <end position="14"/>
    </location>
</feature>
<feature type="non-terminal residue" evidence="2">
    <location>
        <position position="99"/>
    </location>
</feature>
<proteinExistence type="predicted"/>
<protein>
    <submittedName>
        <fullName evidence="2">Uncharacterized protein</fullName>
    </submittedName>
</protein>
<reference evidence="2" key="1">
    <citation type="submission" date="2020-02" db="EMBL/GenBank/DDBJ databases">
        <authorList>
            <person name="Meier V. D."/>
        </authorList>
    </citation>
    <scope>NUCLEOTIDE SEQUENCE</scope>
    <source>
        <strain evidence="2">AVDCRST_MAG01</strain>
    </source>
</reference>
<feature type="non-terminal residue" evidence="2">
    <location>
        <position position="1"/>
    </location>
</feature>
<name>A0A6J4QRX8_9ACTN</name>
<feature type="compositionally biased region" description="Basic and acidic residues" evidence="1">
    <location>
        <begin position="44"/>
        <end position="60"/>
    </location>
</feature>